<evidence type="ECO:0000256" key="1">
    <source>
        <dbReference type="ARBA" id="ARBA00022490"/>
    </source>
</evidence>
<dbReference type="InterPro" id="IPR018357">
    <property type="entry name" value="Hexapep_transf_CS"/>
</dbReference>
<evidence type="ECO:0000256" key="6">
    <source>
        <dbReference type="ARBA" id="ARBA00023098"/>
    </source>
</evidence>
<dbReference type="InterPro" id="IPR001451">
    <property type="entry name" value="Hexapep"/>
</dbReference>
<keyword evidence="3 8" id="KW-0441">Lipid A biosynthesis</keyword>
<dbReference type="Proteomes" id="UP001220962">
    <property type="component" value="Chromosome"/>
</dbReference>
<evidence type="ECO:0000256" key="3">
    <source>
        <dbReference type="ARBA" id="ARBA00022556"/>
    </source>
</evidence>
<evidence type="ECO:0000256" key="7">
    <source>
        <dbReference type="ARBA" id="ARBA00023315"/>
    </source>
</evidence>
<gene>
    <name evidence="8 10" type="primary">lpxA</name>
    <name evidence="10" type="ORF">PUW23_05330</name>
    <name evidence="11" type="ORF">PUW25_04880</name>
</gene>
<dbReference type="Pfam" id="PF00132">
    <property type="entry name" value="Hexapep"/>
    <property type="match status" value="1"/>
</dbReference>
<comment type="subcellular location">
    <subcellularLocation>
        <location evidence="8">Cytoplasm</location>
    </subcellularLocation>
</comment>
<dbReference type="NCBIfam" id="TIGR01852">
    <property type="entry name" value="lipid_A_lpxA"/>
    <property type="match status" value="1"/>
</dbReference>
<dbReference type="InterPro" id="IPR037157">
    <property type="entry name" value="Acetyltransf_C_sf"/>
</dbReference>
<dbReference type="InterPro" id="IPR029098">
    <property type="entry name" value="Acetyltransf_C"/>
</dbReference>
<proteinExistence type="inferred from homology"/>
<keyword evidence="6 8" id="KW-0443">Lipid metabolism</keyword>
<name>A0AAX3N1Y7_9BACL</name>
<keyword evidence="7 8" id="KW-0012">Acyltransferase</keyword>
<dbReference type="SUPFAM" id="SSF51161">
    <property type="entry name" value="Trimeric LpxA-like enzymes"/>
    <property type="match status" value="1"/>
</dbReference>
<dbReference type="Proteomes" id="UP001221519">
    <property type="component" value="Chromosome"/>
</dbReference>
<dbReference type="HAMAP" id="MF_00387">
    <property type="entry name" value="LpxA"/>
    <property type="match status" value="1"/>
</dbReference>
<dbReference type="EC" id="2.3.1.129" evidence="8"/>
<dbReference type="AlphaFoldDB" id="A0AAX3N1Y7"/>
<dbReference type="PIRSF" id="PIRSF000456">
    <property type="entry name" value="UDP-GlcNAc_acltr"/>
    <property type="match status" value="1"/>
</dbReference>
<dbReference type="Pfam" id="PF13720">
    <property type="entry name" value="Acetyltransf_11"/>
    <property type="match status" value="1"/>
</dbReference>
<evidence type="ECO:0000256" key="5">
    <source>
        <dbReference type="ARBA" id="ARBA00022737"/>
    </source>
</evidence>
<dbReference type="InterPro" id="IPR010137">
    <property type="entry name" value="Lipid_A_LpxA"/>
</dbReference>
<comment type="pathway">
    <text evidence="8">Glycolipid biosynthesis; lipid IV(A) biosynthesis; lipid IV(A) from (3R)-3-hydroxytetradecanoyl-[acyl-carrier-protein] and UDP-N-acetyl-alpha-D-glucosamine: step 1/6.</text>
</comment>
<organism evidence="10 12">
    <name type="scientific">Paenibacillus urinalis</name>
    <dbReference type="NCBI Taxonomy" id="521520"/>
    <lineage>
        <taxon>Bacteria</taxon>
        <taxon>Bacillati</taxon>
        <taxon>Bacillota</taxon>
        <taxon>Bacilli</taxon>
        <taxon>Bacillales</taxon>
        <taxon>Paenibacillaceae</taxon>
        <taxon>Paenibacillus</taxon>
    </lineage>
</organism>
<keyword evidence="5 8" id="KW-0677">Repeat</keyword>
<evidence type="ECO:0000259" key="9">
    <source>
        <dbReference type="Pfam" id="PF13720"/>
    </source>
</evidence>
<comment type="catalytic activity">
    <reaction evidence="8">
        <text>a (3R)-hydroxyacyl-[ACP] + UDP-N-acetyl-alpha-D-glucosamine = a UDP-3-O-[(3R)-3-hydroxyacyl]-N-acetyl-alpha-D-glucosamine + holo-[ACP]</text>
        <dbReference type="Rhea" id="RHEA:67812"/>
        <dbReference type="Rhea" id="RHEA-COMP:9685"/>
        <dbReference type="Rhea" id="RHEA-COMP:9945"/>
        <dbReference type="ChEBI" id="CHEBI:57705"/>
        <dbReference type="ChEBI" id="CHEBI:64479"/>
        <dbReference type="ChEBI" id="CHEBI:78827"/>
        <dbReference type="ChEBI" id="CHEBI:173225"/>
        <dbReference type="EC" id="2.3.1.129"/>
    </reaction>
</comment>
<dbReference type="GO" id="GO:0016020">
    <property type="term" value="C:membrane"/>
    <property type="evidence" value="ECO:0007669"/>
    <property type="project" value="GOC"/>
</dbReference>
<dbReference type="NCBIfam" id="NF003657">
    <property type="entry name" value="PRK05289.1"/>
    <property type="match status" value="1"/>
</dbReference>
<dbReference type="EMBL" id="CP118108">
    <property type="protein sequence ID" value="WDI03314.1"/>
    <property type="molecule type" value="Genomic_DNA"/>
</dbReference>
<evidence type="ECO:0000256" key="8">
    <source>
        <dbReference type="HAMAP-Rule" id="MF_00387"/>
    </source>
</evidence>
<evidence type="ECO:0000313" key="11">
    <source>
        <dbReference type="EMBL" id="WDI03314.1"/>
    </source>
</evidence>
<dbReference type="CDD" id="cd03351">
    <property type="entry name" value="LbH_UDP-GlcNAc_AT"/>
    <property type="match status" value="1"/>
</dbReference>
<comment type="subunit">
    <text evidence="8">Homotrimer.</text>
</comment>
<evidence type="ECO:0000256" key="2">
    <source>
        <dbReference type="ARBA" id="ARBA00022516"/>
    </source>
</evidence>
<accession>A0AAX3N1Y7</accession>
<keyword evidence="13" id="KW-1185">Reference proteome</keyword>
<comment type="function">
    <text evidence="8">Involved in the biosynthesis of lipid A, a phosphorylated glycolipid that anchors the lipopolysaccharide to the outer membrane of the cell.</text>
</comment>
<sequence length="267" mass="28833">MTLPTTTVHPTAIIHPTAVIGDQVEIGPYCIIEEHVRIGNGSTIESHVRIGSNTTLGEHNHVYQGAIIGSPPQDLKYNGEETQLIIGDHNTIREYATIAKGTGSGGGVTRVGNHNFIMNYVHVAHDVALGDHIVISNSVQIAGHVEIEDEVTLGGLVGVHQHCKIGAYSMIGVGSCVTQDIVPYSLASGDHARIYGINLIGLRRKGMSGDDIRMIKQIHSLLFRKNLTLALAQDAIDHLPQSVFKEHTIAFLKKSNRGIARIGTRPM</sequence>
<dbReference type="EMBL" id="CP118101">
    <property type="protein sequence ID" value="WDH83653.1"/>
    <property type="molecule type" value="Genomic_DNA"/>
</dbReference>
<feature type="domain" description="UDP N-acetylglucosamine O-acyltransferase C-terminal" evidence="9">
    <location>
        <begin position="180"/>
        <end position="259"/>
    </location>
</feature>
<dbReference type="InterPro" id="IPR011004">
    <property type="entry name" value="Trimer_LpxA-like_sf"/>
</dbReference>
<evidence type="ECO:0000256" key="4">
    <source>
        <dbReference type="ARBA" id="ARBA00022679"/>
    </source>
</evidence>
<dbReference type="PROSITE" id="PS00101">
    <property type="entry name" value="HEXAPEP_TRANSFERASES"/>
    <property type="match status" value="2"/>
</dbReference>
<keyword evidence="4 8" id="KW-0808">Transferase</keyword>
<evidence type="ECO:0000313" key="12">
    <source>
        <dbReference type="Proteomes" id="UP001220962"/>
    </source>
</evidence>
<keyword evidence="2 8" id="KW-0444">Lipid biosynthesis</keyword>
<dbReference type="GO" id="GO:0005737">
    <property type="term" value="C:cytoplasm"/>
    <property type="evidence" value="ECO:0007669"/>
    <property type="project" value="UniProtKB-SubCell"/>
</dbReference>
<protein>
    <recommendedName>
        <fullName evidence="8">Acyl-[acyl-carrier-protein]--UDP-N-acetylglucosamine O-acyltransferase</fullName>
        <shortName evidence="8">UDP-N-acetylglucosamine acyltransferase</shortName>
        <ecNumber evidence="8">2.3.1.129</ecNumber>
    </recommendedName>
</protein>
<dbReference type="Gene3D" id="1.20.1180.10">
    <property type="entry name" value="Udp N-acetylglucosamine O-acyltransferase, C-terminal domain"/>
    <property type="match status" value="1"/>
</dbReference>
<dbReference type="PANTHER" id="PTHR43480:SF1">
    <property type="entry name" value="ACYL-[ACYL-CARRIER-PROTEIN]--UDP-N-ACETYLGLUCOSAMINE O-ACYLTRANSFERASE, MITOCHONDRIAL-RELATED"/>
    <property type="match status" value="1"/>
</dbReference>
<evidence type="ECO:0000313" key="10">
    <source>
        <dbReference type="EMBL" id="WDH83653.1"/>
    </source>
</evidence>
<evidence type="ECO:0000313" key="13">
    <source>
        <dbReference type="Proteomes" id="UP001221519"/>
    </source>
</evidence>
<keyword evidence="1 8" id="KW-0963">Cytoplasm</keyword>
<dbReference type="GO" id="GO:0008780">
    <property type="term" value="F:acyl-[acyl-carrier-protein]-UDP-N-acetylglucosamine O-acyltransferase activity"/>
    <property type="evidence" value="ECO:0007669"/>
    <property type="project" value="UniProtKB-UniRule"/>
</dbReference>
<dbReference type="GO" id="GO:0009245">
    <property type="term" value="P:lipid A biosynthetic process"/>
    <property type="evidence" value="ECO:0007669"/>
    <property type="project" value="UniProtKB-UniRule"/>
</dbReference>
<dbReference type="Gene3D" id="2.160.10.10">
    <property type="entry name" value="Hexapeptide repeat proteins"/>
    <property type="match status" value="1"/>
</dbReference>
<reference evidence="10 13" key="1">
    <citation type="submission" date="2023-02" db="EMBL/GenBank/DDBJ databases">
        <title>Pathogen: clinical or host-associated sample.</title>
        <authorList>
            <person name="Hergert J."/>
            <person name="Casey R."/>
            <person name="Wagner J."/>
            <person name="Young E.L."/>
            <person name="Oakeson K.F."/>
        </authorList>
    </citation>
    <scope>NUCLEOTIDE SEQUENCE</scope>
    <source>
        <strain evidence="11 13">2022CK-00829</strain>
        <strain evidence="10">2022CK-00830</strain>
    </source>
</reference>
<dbReference type="RefSeq" id="WP_274338183.1">
    <property type="nucleotide sequence ID" value="NZ_CP118101.1"/>
</dbReference>
<comment type="similarity">
    <text evidence="8">Belongs to the transferase hexapeptide repeat family. LpxA subfamily.</text>
</comment>
<dbReference type="PANTHER" id="PTHR43480">
    <property type="entry name" value="ACYL-[ACYL-CARRIER-PROTEIN]--UDP-N-ACETYLGLUCOSAMINE O-ACYLTRANSFERASE"/>
    <property type="match status" value="1"/>
</dbReference>